<name>A0A067EQJ7_CITSI</name>
<dbReference type="Proteomes" id="UP000027120">
    <property type="component" value="Unassembled WGS sequence"/>
</dbReference>
<protein>
    <submittedName>
        <fullName evidence="1">Uncharacterized protein</fullName>
    </submittedName>
</protein>
<dbReference type="AlphaFoldDB" id="A0A067EQJ7"/>
<accession>A0A067EQJ7</accession>
<gene>
    <name evidence="1" type="ORF">CISIN_1g0377351mg</name>
</gene>
<organism evidence="1 2">
    <name type="scientific">Citrus sinensis</name>
    <name type="common">Sweet orange</name>
    <name type="synonym">Citrus aurantium var. sinensis</name>
    <dbReference type="NCBI Taxonomy" id="2711"/>
    <lineage>
        <taxon>Eukaryota</taxon>
        <taxon>Viridiplantae</taxon>
        <taxon>Streptophyta</taxon>
        <taxon>Embryophyta</taxon>
        <taxon>Tracheophyta</taxon>
        <taxon>Spermatophyta</taxon>
        <taxon>Magnoliopsida</taxon>
        <taxon>eudicotyledons</taxon>
        <taxon>Gunneridae</taxon>
        <taxon>Pentapetalae</taxon>
        <taxon>rosids</taxon>
        <taxon>malvids</taxon>
        <taxon>Sapindales</taxon>
        <taxon>Rutaceae</taxon>
        <taxon>Aurantioideae</taxon>
        <taxon>Citrus</taxon>
    </lineage>
</organism>
<sequence length="17" mass="1715">MVGGDGAHSYASNSAYQ</sequence>
<feature type="non-terminal residue" evidence="1">
    <location>
        <position position="17"/>
    </location>
</feature>
<evidence type="ECO:0000313" key="2">
    <source>
        <dbReference type="Proteomes" id="UP000027120"/>
    </source>
</evidence>
<evidence type="ECO:0000313" key="1">
    <source>
        <dbReference type="EMBL" id="KDO53487.1"/>
    </source>
</evidence>
<dbReference type="EMBL" id="KK785013">
    <property type="protein sequence ID" value="KDO53487.1"/>
    <property type="molecule type" value="Genomic_DNA"/>
</dbReference>
<reference evidence="1 2" key="1">
    <citation type="submission" date="2014-04" db="EMBL/GenBank/DDBJ databases">
        <authorList>
            <consortium name="International Citrus Genome Consortium"/>
            <person name="Gmitter F."/>
            <person name="Chen C."/>
            <person name="Farmerie W."/>
            <person name="Harkins T."/>
            <person name="Desany B."/>
            <person name="Mohiuddin M."/>
            <person name="Kodira C."/>
            <person name="Borodovsky M."/>
            <person name="Lomsadze A."/>
            <person name="Burns P."/>
            <person name="Jenkins J."/>
            <person name="Prochnik S."/>
            <person name="Shu S."/>
            <person name="Chapman J."/>
            <person name="Pitluck S."/>
            <person name="Schmutz J."/>
            <person name="Rokhsar D."/>
        </authorList>
    </citation>
    <scope>NUCLEOTIDE SEQUENCE</scope>
</reference>
<keyword evidence="2" id="KW-1185">Reference proteome</keyword>
<proteinExistence type="predicted"/>